<comment type="caution">
    <text evidence="7">The sequence shown here is derived from an EMBL/GenBank/DDBJ whole genome shotgun (WGS) entry which is preliminary data.</text>
</comment>
<feature type="transmembrane region" description="Helical" evidence="5">
    <location>
        <begin position="12"/>
        <end position="31"/>
    </location>
</feature>
<dbReference type="InterPro" id="IPR000709">
    <property type="entry name" value="Leu_Ile_Val-bd"/>
</dbReference>
<keyword evidence="5" id="KW-1133">Transmembrane helix</keyword>
<keyword evidence="8" id="KW-1185">Reference proteome</keyword>
<keyword evidence="5" id="KW-0472">Membrane</keyword>
<evidence type="ECO:0000313" key="8">
    <source>
        <dbReference type="Proteomes" id="UP001174196"/>
    </source>
</evidence>
<evidence type="ECO:0000256" key="1">
    <source>
        <dbReference type="ARBA" id="ARBA00010062"/>
    </source>
</evidence>
<evidence type="ECO:0000256" key="2">
    <source>
        <dbReference type="ARBA" id="ARBA00022448"/>
    </source>
</evidence>
<evidence type="ECO:0000256" key="5">
    <source>
        <dbReference type="SAM" id="Phobius"/>
    </source>
</evidence>
<keyword evidence="3" id="KW-0732">Signal</keyword>
<gene>
    <name evidence="7" type="ORF">NWF35_14925</name>
</gene>
<dbReference type="CDD" id="cd06336">
    <property type="entry name" value="PBP1_ABC_ligand_binding-like"/>
    <property type="match status" value="1"/>
</dbReference>
<keyword evidence="2" id="KW-0813">Transport</keyword>
<dbReference type="PANTHER" id="PTHR30483">
    <property type="entry name" value="LEUCINE-SPECIFIC-BINDING PROTEIN"/>
    <property type="match status" value="1"/>
</dbReference>
<evidence type="ECO:0000259" key="6">
    <source>
        <dbReference type="Pfam" id="PF13458"/>
    </source>
</evidence>
<organism evidence="7 8">
    <name type="scientific">Polycladomyces subterraneus</name>
    <dbReference type="NCBI Taxonomy" id="1016997"/>
    <lineage>
        <taxon>Bacteria</taxon>
        <taxon>Bacillati</taxon>
        <taxon>Bacillota</taxon>
        <taxon>Bacilli</taxon>
        <taxon>Bacillales</taxon>
        <taxon>Thermoactinomycetaceae</taxon>
        <taxon>Polycladomyces</taxon>
    </lineage>
</organism>
<dbReference type="InterPro" id="IPR028081">
    <property type="entry name" value="Leu-bd"/>
</dbReference>
<dbReference type="InterPro" id="IPR028082">
    <property type="entry name" value="Peripla_BP_I"/>
</dbReference>
<dbReference type="RefSeq" id="WP_301240174.1">
    <property type="nucleotide sequence ID" value="NZ_JANRHH010000052.1"/>
</dbReference>
<protein>
    <submittedName>
        <fullName evidence="7">ABC transporter substrate-binding protein</fullName>
    </submittedName>
</protein>
<dbReference type="Pfam" id="PF13458">
    <property type="entry name" value="Peripla_BP_6"/>
    <property type="match status" value="1"/>
</dbReference>
<keyword evidence="4" id="KW-0029">Amino-acid transport</keyword>
<keyword evidence="5" id="KW-0812">Transmembrane</keyword>
<name>A0ABT8IQT6_9BACL</name>
<feature type="domain" description="Leucine-binding protein" evidence="6">
    <location>
        <begin position="86"/>
        <end position="436"/>
    </location>
</feature>
<dbReference type="EMBL" id="JANRHH010000052">
    <property type="protein sequence ID" value="MDN4595161.1"/>
    <property type="molecule type" value="Genomic_DNA"/>
</dbReference>
<proteinExistence type="inferred from homology"/>
<feature type="transmembrane region" description="Helical" evidence="5">
    <location>
        <begin position="61"/>
        <end position="81"/>
    </location>
</feature>
<accession>A0ABT8IQT6</accession>
<evidence type="ECO:0000313" key="7">
    <source>
        <dbReference type="EMBL" id="MDN4595161.1"/>
    </source>
</evidence>
<evidence type="ECO:0000256" key="3">
    <source>
        <dbReference type="ARBA" id="ARBA00022729"/>
    </source>
</evidence>
<comment type="similarity">
    <text evidence="1">Belongs to the leucine-binding protein family.</text>
</comment>
<dbReference type="Proteomes" id="UP001174196">
    <property type="component" value="Unassembled WGS sequence"/>
</dbReference>
<dbReference type="PANTHER" id="PTHR30483:SF6">
    <property type="entry name" value="PERIPLASMIC BINDING PROTEIN OF ABC TRANSPORTER FOR NATURAL AMINO ACIDS"/>
    <property type="match status" value="1"/>
</dbReference>
<sequence length="448" mass="48839">MGFRDENLDLHIYFHYIYNILNNMLLFLCVIRDLSFVDVRGYSKPLYIYEKGEDVKMGKRIAASIIIVLISMALVACGVFGDTGGEVNIGYTGPLSGGAAFYGKDVLNGITMAVNQINSSGGITVNGKKVKLKVVPLDDKYLPNEAATNAKRLVGQYQTPIVFCPHSGGVLAIQGFNAKQQPNFILAAYSSEPLILQQNNPLTTMIPPRYDAYFKPFAQIEMQKFGKKLGLIPTTTAYGNKWKEGFTKVWKELGGQVLSDNSVNYNSTTDFSNVVSKALSEHPDVLFVGGPSQPTALVIKAARDQGFKGGFVVMDQAKFENMAGIVPQNMLNGAVGVMPLVNYPGPGTTQFVDAFKKEFGQDKVPNSEIAQNYQAMWVFAEAMKLAGTTTDVKSIMAKMPEAIKTLPAQYKPYGVTDISTTGHLKGPVIAAFVKDGKYTSLNIPSLDR</sequence>
<reference evidence="7" key="1">
    <citation type="submission" date="2022-08" db="EMBL/GenBank/DDBJ databases">
        <title>Polycladomyces zharkentsis sp. nov., a novel thermophilic CMC and starch-degrading bacterium isolated from a geothermal spring in Kazakhstan.</title>
        <authorList>
            <person name="Mashzhan A."/>
            <person name="Kistaubaeva A."/>
            <person name="Javier-Lopez R."/>
            <person name="Birkeland N.-K."/>
        </authorList>
    </citation>
    <scope>NUCLEOTIDE SEQUENCE</scope>
    <source>
        <strain evidence="7">KSR 13</strain>
    </source>
</reference>
<dbReference type="InterPro" id="IPR051010">
    <property type="entry name" value="BCAA_transport"/>
</dbReference>
<dbReference type="Gene3D" id="3.40.50.2300">
    <property type="match status" value="2"/>
</dbReference>
<dbReference type="SUPFAM" id="SSF53822">
    <property type="entry name" value="Periplasmic binding protein-like I"/>
    <property type="match status" value="1"/>
</dbReference>
<dbReference type="PRINTS" id="PR00337">
    <property type="entry name" value="LEUILEVALBP"/>
</dbReference>
<evidence type="ECO:0000256" key="4">
    <source>
        <dbReference type="ARBA" id="ARBA00022970"/>
    </source>
</evidence>